<name>A0A930YJ77_9ACTN</name>
<comment type="caution">
    <text evidence="1">The sequence shown here is derived from an EMBL/GenBank/DDBJ whole genome shotgun (WGS) entry which is preliminary data.</text>
</comment>
<dbReference type="InterPro" id="IPR043519">
    <property type="entry name" value="NT_sf"/>
</dbReference>
<keyword evidence="2" id="KW-1185">Reference proteome</keyword>
<evidence type="ECO:0000313" key="2">
    <source>
        <dbReference type="Proteomes" id="UP000660668"/>
    </source>
</evidence>
<dbReference type="SUPFAM" id="SSF81301">
    <property type="entry name" value="Nucleotidyltransferase"/>
    <property type="match status" value="1"/>
</dbReference>
<dbReference type="Proteomes" id="UP000660668">
    <property type="component" value="Unassembled WGS sequence"/>
</dbReference>
<proteinExistence type="predicted"/>
<protein>
    <recommendedName>
        <fullName evidence="3">Nucleotidyltransferase domain-containing protein</fullName>
    </recommendedName>
</protein>
<evidence type="ECO:0000313" key="1">
    <source>
        <dbReference type="EMBL" id="MBF4768883.1"/>
    </source>
</evidence>
<accession>A0A930YJ77</accession>
<dbReference type="Gene3D" id="3.30.460.10">
    <property type="entry name" value="Beta Polymerase, domain 2"/>
    <property type="match status" value="1"/>
</dbReference>
<sequence>MTSAADLSRYDDMLAWIDARHGADPDVRACWVGGSAATGGYDDHSDLDLNVLAAPGTFARVFADLVASLQESFGLTSLWLLPESTYSDGRQLFATLDEDPGGLATPTRLVDLVVFEPTDEHRCIDVRRHGTPLVRFDPDGLVVVRHDDEEGLHRGAAETIDQIRQRRLVAEWLVNRATARGHLPEAVSLYLRFALLPVIQLLRARDCPARHDYLFRYLHTDLRQEDAARIDTLLPGVERLRELSAECFAWQDELLATAAG</sequence>
<reference evidence="1" key="1">
    <citation type="submission" date="2020-11" db="EMBL/GenBank/DDBJ databases">
        <title>Nocardioides cynanchi sp. nov., isolated from soil of rhizosphere of Cynanchum wilfordii.</title>
        <authorList>
            <person name="Lee J.-S."/>
            <person name="Suh M.K."/>
            <person name="Kim J.-S."/>
        </authorList>
    </citation>
    <scope>NUCLEOTIDE SEQUENCE</scope>
    <source>
        <strain evidence="1">KCTC 19276</strain>
    </source>
</reference>
<organism evidence="1 2">
    <name type="scientific">Nocardioides agariphilus</name>
    <dbReference type="NCBI Taxonomy" id="433664"/>
    <lineage>
        <taxon>Bacteria</taxon>
        <taxon>Bacillati</taxon>
        <taxon>Actinomycetota</taxon>
        <taxon>Actinomycetes</taxon>
        <taxon>Propionibacteriales</taxon>
        <taxon>Nocardioidaceae</taxon>
        <taxon>Nocardioides</taxon>
    </lineage>
</organism>
<gene>
    <name evidence="1" type="ORF">ISU10_14040</name>
</gene>
<evidence type="ECO:0008006" key="3">
    <source>
        <dbReference type="Google" id="ProtNLM"/>
    </source>
</evidence>
<dbReference type="EMBL" id="JADKPO010000018">
    <property type="protein sequence ID" value="MBF4768883.1"/>
    <property type="molecule type" value="Genomic_DNA"/>
</dbReference>
<dbReference type="AlphaFoldDB" id="A0A930YJ77"/>
<dbReference type="RefSeq" id="WP_194697035.1">
    <property type="nucleotide sequence ID" value="NZ_JADKPO010000018.1"/>
</dbReference>